<evidence type="ECO:0000256" key="1">
    <source>
        <dbReference type="SAM" id="Coils"/>
    </source>
</evidence>
<name>A0A2R6AD13_9ARCH</name>
<dbReference type="InterPro" id="IPR009053">
    <property type="entry name" value="Prefoldin"/>
</dbReference>
<keyword evidence="1" id="KW-0175">Coiled coil</keyword>
<organism evidence="2 3">
    <name type="scientific">Candidatus Marsarchaeota G1 archaeon BE_D</name>
    <dbReference type="NCBI Taxonomy" id="1978156"/>
    <lineage>
        <taxon>Archaea</taxon>
        <taxon>Candidatus Marsarchaeota</taxon>
        <taxon>Candidatus Marsarchaeota group 1</taxon>
    </lineage>
</organism>
<evidence type="ECO:0000313" key="2">
    <source>
        <dbReference type="EMBL" id="PSN84235.1"/>
    </source>
</evidence>
<dbReference type="SUPFAM" id="SSF46579">
    <property type="entry name" value="Prefoldin"/>
    <property type="match status" value="1"/>
</dbReference>
<accession>A0A2R6AD13</accession>
<reference evidence="2 3" key="1">
    <citation type="submission" date="2017-04" db="EMBL/GenBank/DDBJ databases">
        <title>Novel microbial lineages endemic to geothermal iron-oxide mats fill important gaps in the evolutionary history of Archaea.</title>
        <authorList>
            <person name="Jay Z.J."/>
            <person name="Beam J.P."/>
            <person name="Dlakic M."/>
            <person name="Rusch D.B."/>
            <person name="Kozubal M.A."/>
            <person name="Inskeep W.P."/>
        </authorList>
    </citation>
    <scope>NUCLEOTIDE SEQUENCE [LARGE SCALE GENOMIC DNA]</scope>
    <source>
        <strain evidence="2">BE_D</strain>
    </source>
</reference>
<feature type="coiled-coil region" evidence="1">
    <location>
        <begin position="29"/>
        <end position="56"/>
    </location>
</feature>
<comment type="caution">
    <text evidence="2">The sequence shown here is derived from an EMBL/GenBank/DDBJ whole genome shotgun (WGS) entry which is preliminary data.</text>
</comment>
<sequence>MSTEIHTYKTASELVKELDDEISRIKSLLGDYLRRLDEVRVKLEKMKKTQEALTKLTGGKVTGIKASQDSQVLDLMGLRVVVNASPEEEASTLEESIKTLQDKLNTLQRVRKALEPLSTLEEAGTSITVVKNDGIPTKILLKL</sequence>
<dbReference type="EMBL" id="NEXD01000083">
    <property type="protein sequence ID" value="PSN84235.1"/>
    <property type="molecule type" value="Genomic_DNA"/>
</dbReference>
<proteinExistence type="predicted"/>
<evidence type="ECO:0000313" key="3">
    <source>
        <dbReference type="Proteomes" id="UP000240569"/>
    </source>
</evidence>
<evidence type="ECO:0008006" key="4">
    <source>
        <dbReference type="Google" id="ProtNLM"/>
    </source>
</evidence>
<dbReference type="Gene3D" id="1.10.287.370">
    <property type="match status" value="1"/>
</dbReference>
<dbReference type="Proteomes" id="UP000240569">
    <property type="component" value="Unassembled WGS sequence"/>
</dbReference>
<protein>
    <recommendedName>
        <fullName evidence="4">Prefoldin subunit alpha</fullName>
    </recommendedName>
</protein>
<dbReference type="AlphaFoldDB" id="A0A2R6AD13"/>
<gene>
    <name evidence="2" type="ORF">B9Q02_09680</name>
</gene>